<keyword evidence="3 6" id="KW-1133">Transmembrane helix</keyword>
<dbReference type="PANTHER" id="PTHR48022">
    <property type="entry name" value="PLASTIDIC GLUCOSE TRANSPORTER 4"/>
    <property type="match status" value="1"/>
</dbReference>
<feature type="region of interest" description="Disordered" evidence="5">
    <location>
        <begin position="38"/>
        <end position="85"/>
    </location>
</feature>
<dbReference type="InterPro" id="IPR050360">
    <property type="entry name" value="MFS_Sugar_Transporters"/>
</dbReference>
<dbReference type="VEuPathDB" id="FungiDB:BO97DRAFT_440431"/>
<keyword evidence="8" id="KW-1185">Reference proteome</keyword>
<evidence type="ECO:0000313" key="8">
    <source>
        <dbReference type="Proteomes" id="UP000248961"/>
    </source>
</evidence>
<protein>
    <recommendedName>
        <fullName evidence="9">MFS general substrate transporter</fullName>
    </recommendedName>
</protein>
<dbReference type="GO" id="GO:0020037">
    <property type="term" value="F:heme binding"/>
    <property type="evidence" value="ECO:0007669"/>
    <property type="project" value="InterPro"/>
</dbReference>
<dbReference type="GO" id="GO:0016705">
    <property type="term" value="F:oxidoreductase activity, acting on paired donors, with incorporation or reduction of molecular oxygen"/>
    <property type="evidence" value="ECO:0007669"/>
    <property type="project" value="InterPro"/>
</dbReference>
<organism evidence="7 8">
    <name type="scientific">Aspergillus homomorphus (strain CBS 101889)</name>
    <dbReference type="NCBI Taxonomy" id="1450537"/>
    <lineage>
        <taxon>Eukaryota</taxon>
        <taxon>Fungi</taxon>
        <taxon>Dikarya</taxon>
        <taxon>Ascomycota</taxon>
        <taxon>Pezizomycotina</taxon>
        <taxon>Eurotiomycetes</taxon>
        <taxon>Eurotiomycetidae</taxon>
        <taxon>Eurotiales</taxon>
        <taxon>Aspergillaceae</taxon>
        <taxon>Aspergillus</taxon>
        <taxon>Aspergillus subgen. Circumdati</taxon>
    </lineage>
</organism>
<dbReference type="InterPro" id="IPR005828">
    <property type="entry name" value="MFS_sugar_transport-like"/>
</dbReference>
<evidence type="ECO:0000256" key="1">
    <source>
        <dbReference type="ARBA" id="ARBA00004141"/>
    </source>
</evidence>
<name>A0A395I974_ASPHC</name>
<dbReference type="GO" id="GO:0005506">
    <property type="term" value="F:iron ion binding"/>
    <property type="evidence" value="ECO:0007669"/>
    <property type="project" value="InterPro"/>
</dbReference>
<evidence type="ECO:0000256" key="3">
    <source>
        <dbReference type="ARBA" id="ARBA00022989"/>
    </source>
</evidence>
<sequence>MTSRVGQKKAASEETTAASEGCNGLLVKTRASCRVSRTDQFCPPSSSLSEHKQHDERASSMQASKITRHDNNTFRSSSYTAEHASSGIQHMKRALGLSERSRYLPGSLHGGPTSNSDTAYLSLEEAFLLRHFAQNLAQWFDSNDRDRHFALHVPERAMFCSVLRYAIYTASAGLLTRLASCGKPVESLGIPKEVQLLLNAETAIRYHDICISYLIEISHDPDEEYSEDFLTVATILRFYERIEAPSICDSGTYLNAIQFNVNTQRDESFYAWKYGVLSSTNAPSGYQYLQTNDFVWANRILVWVAGLLTFCFGDSHCSGAEERTQRWSALKSVEQRCKEATPPAFRQIHYREPGPTAGEYFPENWHMNSWQVVGAQHFELGRILLAVSDPRRASRLGIGASARNKTLADELQDCAWRDLHEAHRQAPILRTGPNSLSFGDTQAIKDIYGHSTPCVKDLNDVILGGSHTHLFDVVDKSGHAHQRKTLSAAFAIKNLELWEFKVVQTTKRLLKAIDAHCTAPMPPGQAMPDPVDVTLDFNKWVHLFTIEPINNIALSSTMDLLDKGTDVVTAQKRGGTLYEARMKQESSDCPSGHTRLCMRGKSSRQLPGRRWIALKDDSSSNKEKAIRDEFVNDNSLELLSTEVKYDNGQLRDLMRSPNSPECSPDNAHYGFNTALMTAMLELSAFIGCLFFPPVADRICISRKWDLTVAAVFFVVGAIIQAAAPDYATLVAGRFIGSIGCITKRLFLAC</sequence>
<dbReference type="SUPFAM" id="SSF48264">
    <property type="entry name" value="Cytochrome P450"/>
    <property type="match status" value="1"/>
</dbReference>
<feature type="transmembrane region" description="Helical" evidence="6">
    <location>
        <begin position="669"/>
        <end position="692"/>
    </location>
</feature>
<keyword evidence="2 6" id="KW-0812">Transmembrane</keyword>
<dbReference type="InterPro" id="IPR036396">
    <property type="entry name" value="Cyt_P450_sf"/>
</dbReference>
<dbReference type="GO" id="GO:0016020">
    <property type="term" value="C:membrane"/>
    <property type="evidence" value="ECO:0007669"/>
    <property type="project" value="UniProtKB-SubCell"/>
</dbReference>
<proteinExistence type="predicted"/>
<dbReference type="Gene3D" id="1.20.1250.20">
    <property type="entry name" value="MFS general substrate transporter like domains"/>
    <property type="match status" value="1"/>
</dbReference>
<evidence type="ECO:0000313" key="7">
    <source>
        <dbReference type="EMBL" id="RAL15783.1"/>
    </source>
</evidence>
<keyword evidence="4 6" id="KW-0472">Membrane</keyword>
<dbReference type="RefSeq" id="XP_025554937.1">
    <property type="nucleotide sequence ID" value="XM_025698073.1"/>
</dbReference>
<reference evidence="7 8" key="1">
    <citation type="submission" date="2018-02" db="EMBL/GenBank/DDBJ databases">
        <title>The genomes of Aspergillus section Nigri reveals drivers in fungal speciation.</title>
        <authorList>
            <consortium name="DOE Joint Genome Institute"/>
            <person name="Vesth T.C."/>
            <person name="Nybo J."/>
            <person name="Theobald S."/>
            <person name="Brandl J."/>
            <person name="Frisvad J.C."/>
            <person name="Nielsen K.F."/>
            <person name="Lyhne E.K."/>
            <person name="Kogle M.E."/>
            <person name="Kuo A."/>
            <person name="Riley R."/>
            <person name="Clum A."/>
            <person name="Nolan M."/>
            <person name="Lipzen A."/>
            <person name="Salamov A."/>
            <person name="Henrissat B."/>
            <person name="Wiebenga A."/>
            <person name="De vries R.P."/>
            <person name="Grigoriev I.V."/>
            <person name="Mortensen U.H."/>
            <person name="Andersen M.R."/>
            <person name="Baker S.E."/>
        </authorList>
    </citation>
    <scope>NUCLEOTIDE SEQUENCE [LARGE SCALE GENOMIC DNA]</scope>
    <source>
        <strain evidence="7 8">CBS 101889</strain>
    </source>
</reference>
<dbReference type="InterPro" id="IPR036259">
    <property type="entry name" value="MFS_trans_sf"/>
</dbReference>
<comment type="subcellular location">
    <subcellularLocation>
        <location evidence="1">Membrane</location>
        <topology evidence="1">Multi-pass membrane protein</topology>
    </subcellularLocation>
</comment>
<dbReference type="SUPFAM" id="SSF103473">
    <property type="entry name" value="MFS general substrate transporter"/>
    <property type="match status" value="1"/>
</dbReference>
<gene>
    <name evidence="7" type="ORF">BO97DRAFT_440431</name>
</gene>
<evidence type="ECO:0000256" key="4">
    <source>
        <dbReference type="ARBA" id="ARBA00023136"/>
    </source>
</evidence>
<dbReference type="GO" id="GO:0004497">
    <property type="term" value="F:monooxygenase activity"/>
    <property type="evidence" value="ECO:0007669"/>
    <property type="project" value="InterPro"/>
</dbReference>
<dbReference type="AlphaFoldDB" id="A0A395I974"/>
<dbReference type="GeneID" id="37202362"/>
<feature type="transmembrane region" description="Helical" evidence="6">
    <location>
        <begin position="704"/>
        <end position="723"/>
    </location>
</feature>
<dbReference type="Gene3D" id="1.10.630.10">
    <property type="entry name" value="Cytochrome P450"/>
    <property type="match status" value="1"/>
</dbReference>
<dbReference type="GO" id="GO:0005351">
    <property type="term" value="F:carbohydrate:proton symporter activity"/>
    <property type="evidence" value="ECO:0007669"/>
    <property type="project" value="TreeGrafter"/>
</dbReference>
<dbReference type="PANTHER" id="PTHR48022:SF14">
    <property type="entry name" value="MAJOR FACILITATOR SUPERFAMILY (MFS) PROFILE DOMAIN-CONTAINING PROTEIN-RELATED"/>
    <property type="match status" value="1"/>
</dbReference>
<dbReference type="Proteomes" id="UP000248961">
    <property type="component" value="Unassembled WGS sequence"/>
</dbReference>
<dbReference type="Pfam" id="PF00083">
    <property type="entry name" value="Sugar_tr"/>
    <property type="match status" value="1"/>
</dbReference>
<dbReference type="STRING" id="1450537.A0A395I974"/>
<evidence type="ECO:0000256" key="6">
    <source>
        <dbReference type="SAM" id="Phobius"/>
    </source>
</evidence>
<evidence type="ECO:0008006" key="9">
    <source>
        <dbReference type="Google" id="ProtNLM"/>
    </source>
</evidence>
<dbReference type="OrthoDB" id="407832at2759"/>
<dbReference type="EMBL" id="KZ824270">
    <property type="protein sequence ID" value="RAL15783.1"/>
    <property type="molecule type" value="Genomic_DNA"/>
</dbReference>
<accession>A0A395I974</accession>
<feature type="compositionally biased region" description="Basic and acidic residues" evidence="5">
    <location>
        <begin position="49"/>
        <end position="58"/>
    </location>
</feature>
<evidence type="ECO:0000256" key="2">
    <source>
        <dbReference type="ARBA" id="ARBA00022692"/>
    </source>
</evidence>
<evidence type="ECO:0000256" key="5">
    <source>
        <dbReference type="SAM" id="MobiDB-lite"/>
    </source>
</evidence>